<dbReference type="InterPro" id="IPR006311">
    <property type="entry name" value="TAT_signal"/>
</dbReference>
<dbReference type="PROSITE" id="PS51257">
    <property type="entry name" value="PROKAR_LIPOPROTEIN"/>
    <property type="match status" value="1"/>
</dbReference>
<evidence type="ECO:0008006" key="3">
    <source>
        <dbReference type="Google" id="ProtNLM"/>
    </source>
</evidence>
<evidence type="ECO:0000313" key="2">
    <source>
        <dbReference type="Proteomes" id="UP001429580"/>
    </source>
</evidence>
<dbReference type="RefSeq" id="WP_166951928.1">
    <property type="nucleotide sequence ID" value="NZ_JAASQI010000004.1"/>
</dbReference>
<reference evidence="1 2" key="1">
    <citation type="submission" date="2020-03" db="EMBL/GenBank/DDBJ databases">
        <title>Genomic Encyclopedia of Type Strains, Phase IV (KMG-IV): sequencing the most valuable type-strain genomes for metagenomic binning, comparative biology and taxonomic classification.</title>
        <authorList>
            <person name="Goeker M."/>
        </authorList>
    </citation>
    <scope>NUCLEOTIDE SEQUENCE [LARGE SCALE GENOMIC DNA]</scope>
    <source>
        <strain evidence="1 2">DSM 103870</strain>
    </source>
</reference>
<proteinExistence type="predicted"/>
<comment type="caution">
    <text evidence="1">The sequence shown here is derived from an EMBL/GenBank/DDBJ whole genome shotgun (WGS) entry which is preliminary data.</text>
</comment>
<accession>A0ABX0UZ21</accession>
<dbReference type="Proteomes" id="UP001429580">
    <property type="component" value="Unassembled WGS sequence"/>
</dbReference>
<dbReference type="PROSITE" id="PS51318">
    <property type="entry name" value="TAT"/>
    <property type="match status" value="1"/>
</dbReference>
<dbReference type="EMBL" id="JAASQI010000004">
    <property type="protein sequence ID" value="NIJ58202.1"/>
    <property type="molecule type" value="Genomic_DNA"/>
</dbReference>
<protein>
    <recommendedName>
        <fullName evidence="3">Twin-arginine translocation pathway signal protein</fullName>
    </recommendedName>
</protein>
<organism evidence="1 2">
    <name type="scientific">Pseudochelatococcus lubricantis</name>
    <dbReference type="NCBI Taxonomy" id="1538102"/>
    <lineage>
        <taxon>Bacteria</taxon>
        <taxon>Pseudomonadati</taxon>
        <taxon>Pseudomonadota</taxon>
        <taxon>Alphaproteobacteria</taxon>
        <taxon>Hyphomicrobiales</taxon>
        <taxon>Chelatococcaceae</taxon>
        <taxon>Pseudochelatococcus</taxon>
    </lineage>
</organism>
<evidence type="ECO:0000313" key="1">
    <source>
        <dbReference type="EMBL" id="NIJ58202.1"/>
    </source>
</evidence>
<gene>
    <name evidence="1" type="ORF">FHS82_002044</name>
</gene>
<sequence>MNVLSRRAFVMTGGAAVAAALGGCAESRDVPLSAADGAALRLRSVTVDTAPLRALGLTPWANLVQASMQPELDRLFAGRLVPRDKGADRLVARVDSVSLSSWSGGGGGGRWYSGGGDSDYMDGYAVVIGPDGRERARYHILLALPSSFSGAWYLPDIDNRRIIGLSRTFARWVRDRVPGR</sequence>
<keyword evidence="2" id="KW-1185">Reference proteome</keyword>
<name>A0ABX0UZ21_9HYPH</name>